<dbReference type="Proteomes" id="UP000464957">
    <property type="component" value="Segment"/>
</dbReference>
<protein>
    <recommendedName>
        <fullName evidence="3">Baseplate hub assembly catalyst</fullName>
    </recommendedName>
</protein>
<accession>A0A6B9STK6</accession>
<evidence type="ECO:0000313" key="1">
    <source>
        <dbReference type="EMBL" id="QHJ74509.1"/>
    </source>
</evidence>
<evidence type="ECO:0008006" key="3">
    <source>
        <dbReference type="Google" id="ProtNLM"/>
    </source>
</evidence>
<reference evidence="1 2" key="1">
    <citation type="submission" date="2019-12" db="EMBL/GenBank/DDBJ databases">
        <authorList>
            <person name="Harris M."/>
            <person name="Ho T.C."/>
            <person name="Fruchtman H."/>
            <person name="Garin M."/>
            <person name="Kubatin V."/>
            <person name="Lu T."/>
            <person name="Xue L."/>
            <person name="Marr M.T."/>
        </authorList>
    </citation>
    <scope>NUCLEOTIDE SEQUENCE [LARGE SCALE GENOMIC DNA]</scope>
</reference>
<name>A0A6B9STK6_9CAUD</name>
<sequence length="55" mass="6715">MLGRYSLEEYYKENFAMITHGNFSLHDLETMVLFEREIYAAQLIHYIQEKNKEQQ</sequence>
<evidence type="ECO:0000313" key="2">
    <source>
        <dbReference type="Proteomes" id="UP000464957"/>
    </source>
</evidence>
<dbReference type="EMBL" id="MN794232">
    <property type="protein sequence ID" value="QHJ74509.1"/>
    <property type="molecule type" value="Genomic_DNA"/>
</dbReference>
<proteinExistence type="predicted"/>
<gene>
    <name evidence="1" type="ORF">VH12019_00209</name>
</gene>
<organism evidence="1 2">
    <name type="scientific">Vibrio phage VH1_2019</name>
    <dbReference type="NCBI Taxonomy" id="2686307"/>
    <lineage>
        <taxon>Viruses</taxon>
        <taxon>Duplodnaviria</taxon>
        <taxon>Heunggongvirae</taxon>
        <taxon>Uroviricota</taxon>
        <taxon>Caudoviricetes</taxon>
        <taxon>Pantevenvirales</taxon>
        <taxon>Straboviridae</taxon>
        <taxon>Schizotequatrovirus</taxon>
        <taxon>Schizotequatrovirus KVP40</taxon>
    </lineage>
</organism>